<gene>
    <name evidence="2" type="ORF">KP509_01G067900</name>
</gene>
<evidence type="ECO:0000256" key="1">
    <source>
        <dbReference type="SAM" id="MobiDB-lite"/>
    </source>
</evidence>
<dbReference type="OMA" id="PAKEERW"/>
<dbReference type="AlphaFoldDB" id="A0A8T2VHE1"/>
<evidence type="ECO:0008006" key="4">
    <source>
        <dbReference type="Google" id="ProtNLM"/>
    </source>
</evidence>
<accession>A0A8T2VHE1</accession>
<dbReference type="Gene3D" id="1.25.10.10">
    <property type="entry name" value="Leucine-rich Repeat Variant"/>
    <property type="match status" value="1"/>
</dbReference>
<evidence type="ECO:0000313" key="3">
    <source>
        <dbReference type="Proteomes" id="UP000825935"/>
    </source>
</evidence>
<dbReference type="InterPro" id="IPR050693">
    <property type="entry name" value="Hsp70_NEF-Inhibitors"/>
</dbReference>
<dbReference type="OrthoDB" id="10250458at2759"/>
<name>A0A8T2VHE1_CERRI</name>
<dbReference type="Proteomes" id="UP000825935">
    <property type="component" value="Chromosome 1"/>
</dbReference>
<sequence length="248" mass="27276">MAGSGPDWQGLLKWSLSHSDGTSSARKISDEDRKWFMEAMHEQTLDVIRRMKEISTVMNMPPDVLRAQGVTDEDLEGLQVLQYLLHENPNDSTIVAELGFVRLLTGLIGNSNADIRQAALHSLLEMAHSGKLFEENGEDSAALKQALGLQIEKVHSMESDELVALKEERLLLDTLWQVCSNEPSLLRERGLVVLAEDNESPPDVAGRIFEPALRAWAAPRPQEASQSEVVAQNPPLLLGAAPHSTADS</sequence>
<evidence type="ECO:0000313" key="2">
    <source>
        <dbReference type="EMBL" id="KAH7446670.1"/>
    </source>
</evidence>
<dbReference type="GO" id="GO:0005783">
    <property type="term" value="C:endoplasmic reticulum"/>
    <property type="evidence" value="ECO:0007669"/>
    <property type="project" value="TreeGrafter"/>
</dbReference>
<dbReference type="InterPro" id="IPR016024">
    <property type="entry name" value="ARM-type_fold"/>
</dbReference>
<dbReference type="EMBL" id="CM035406">
    <property type="protein sequence ID" value="KAH7446670.1"/>
    <property type="molecule type" value="Genomic_DNA"/>
</dbReference>
<dbReference type="GO" id="GO:0000774">
    <property type="term" value="F:adenyl-nucleotide exchange factor activity"/>
    <property type="evidence" value="ECO:0007669"/>
    <property type="project" value="TreeGrafter"/>
</dbReference>
<dbReference type="InterPro" id="IPR011989">
    <property type="entry name" value="ARM-like"/>
</dbReference>
<feature type="region of interest" description="Disordered" evidence="1">
    <location>
        <begin position="219"/>
        <end position="248"/>
    </location>
</feature>
<dbReference type="PANTHER" id="PTHR19316:SF18">
    <property type="entry name" value="HSP70-BINDING PROTEIN 1"/>
    <property type="match status" value="1"/>
</dbReference>
<dbReference type="PANTHER" id="PTHR19316">
    <property type="entry name" value="PROTEIN FOLDING REGULATOR"/>
    <property type="match status" value="1"/>
</dbReference>
<organism evidence="2 3">
    <name type="scientific">Ceratopteris richardii</name>
    <name type="common">Triangle waterfern</name>
    <dbReference type="NCBI Taxonomy" id="49495"/>
    <lineage>
        <taxon>Eukaryota</taxon>
        <taxon>Viridiplantae</taxon>
        <taxon>Streptophyta</taxon>
        <taxon>Embryophyta</taxon>
        <taxon>Tracheophyta</taxon>
        <taxon>Polypodiopsida</taxon>
        <taxon>Polypodiidae</taxon>
        <taxon>Polypodiales</taxon>
        <taxon>Pteridineae</taxon>
        <taxon>Pteridaceae</taxon>
        <taxon>Parkerioideae</taxon>
        <taxon>Ceratopteris</taxon>
    </lineage>
</organism>
<keyword evidence="3" id="KW-1185">Reference proteome</keyword>
<protein>
    <recommendedName>
        <fullName evidence="4">Nucleotide exchange factor Fes1 domain-containing protein</fullName>
    </recommendedName>
</protein>
<proteinExistence type="predicted"/>
<dbReference type="SUPFAM" id="SSF48371">
    <property type="entry name" value="ARM repeat"/>
    <property type="match status" value="1"/>
</dbReference>
<reference evidence="2" key="1">
    <citation type="submission" date="2021-08" db="EMBL/GenBank/DDBJ databases">
        <title>WGS assembly of Ceratopteris richardii.</title>
        <authorList>
            <person name="Marchant D.B."/>
            <person name="Chen G."/>
            <person name="Jenkins J."/>
            <person name="Shu S."/>
            <person name="Leebens-Mack J."/>
            <person name="Grimwood J."/>
            <person name="Schmutz J."/>
            <person name="Soltis P."/>
            <person name="Soltis D."/>
            <person name="Chen Z.-H."/>
        </authorList>
    </citation>
    <scope>NUCLEOTIDE SEQUENCE</scope>
    <source>
        <strain evidence="2">Whitten #5841</strain>
        <tissue evidence="2">Leaf</tissue>
    </source>
</reference>
<comment type="caution">
    <text evidence="2">The sequence shown here is derived from an EMBL/GenBank/DDBJ whole genome shotgun (WGS) entry which is preliminary data.</text>
</comment>